<organism evidence="9">
    <name type="scientific">Sophora flavescens</name>
    <name type="common">Shrubby sophora</name>
    <name type="synonym">Radiusia flavescens</name>
    <dbReference type="NCBI Taxonomy" id="49840"/>
    <lineage>
        <taxon>Eukaryota</taxon>
        <taxon>Viridiplantae</taxon>
        <taxon>Streptophyta</taxon>
        <taxon>Embryophyta</taxon>
        <taxon>Tracheophyta</taxon>
        <taxon>Spermatophyta</taxon>
        <taxon>Magnoliopsida</taxon>
        <taxon>eudicotyledons</taxon>
        <taxon>Gunneridae</taxon>
        <taxon>Pentapetalae</taxon>
        <taxon>rosids</taxon>
        <taxon>fabids</taxon>
        <taxon>Fabales</taxon>
        <taxon>Fabaceae</taxon>
        <taxon>Papilionoideae</taxon>
        <taxon>50 kb inversion clade</taxon>
        <taxon>genistoids sensu lato</taxon>
        <taxon>core genistoids</taxon>
        <taxon>Sophoreae</taxon>
        <taxon>Sophora</taxon>
    </lineage>
</organism>
<feature type="chain" id="PRO_5014170291" evidence="7">
    <location>
        <begin position="30"/>
        <end position="287"/>
    </location>
</feature>
<evidence type="ECO:0000259" key="8">
    <source>
        <dbReference type="Pfam" id="PF00139"/>
    </source>
</evidence>
<keyword evidence="6" id="KW-0464">Manganese</keyword>
<evidence type="ECO:0000256" key="5">
    <source>
        <dbReference type="ARBA" id="ARBA00023180"/>
    </source>
</evidence>
<dbReference type="GO" id="GO:0046872">
    <property type="term" value="F:metal ion binding"/>
    <property type="evidence" value="ECO:0007669"/>
    <property type="project" value="UniProtKB-KW"/>
</dbReference>
<dbReference type="SUPFAM" id="SSF49899">
    <property type="entry name" value="Concanavalin A-like lectins/glucanases"/>
    <property type="match status" value="1"/>
</dbReference>
<accession>A0A2H4X1V8</accession>
<dbReference type="Pfam" id="PF00139">
    <property type="entry name" value="Lectin_legB"/>
    <property type="match status" value="1"/>
</dbReference>
<dbReference type="InterPro" id="IPR000985">
    <property type="entry name" value="Lectin_LegA_CS"/>
</dbReference>
<comment type="similarity">
    <text evidence="1">Belongs to the leguminous lectin family.</text>
</comment>
<keyword evidence="3" id="KW-0430">Lectin</keyword>
<dbReference type="AlphaFoldDB" id="A0A2H4X1V8"/>
<evidence type="ECO:0000256" key="3">
    <source>
        <dbReference type="ARBA" id="ARBA00022734"/>
    </source>
</evidence>
<feature type="domain" description="Legume lectin" evidence="8">
    <location>
        <begin position="33"/>
        <end position="271"/>
    </location>
</feature>
<dbReference type="InterPro" id="IPR016363">
    <property type="entry name" value="L-lectin"/>
</dbReference>
<proteinExistence type="evidence at transcript level"/>
<dbReference type="InterPro" id="IPR001220">
    <property type="entry name" value="Legume_lectin_dom"/>
</dbReference>
<dbReference type="EMBL" id="KY622026">
    <property type="protein sequence ID" value="AUD40029.1"/>
    <property type="molecule type" value="mRNA"/>
</dbReference>
<dbReference type="Gene3D" id="2.60.120.200">
    <property type="match status" value="1"/>
</dbReference>
<dbReference type="InterPro" id="IPR050258">
    <property type="entry name" value="Leguminous_Lectin"/>
</dbReference>
<keyword evidence="4" id="KW-0106">Calcium</keyword>
<dbReference type="GO" id="GO:0030246">
    <property type="term" value="F:carbohydrate binding"/>
    <property type="evidence" value="ECO:0007669"/>
    <property type="project" value="UniProtKB-KW"/>
</dbReference>
<evidence type="ECO:0000313" key="9">
    <source>
        <dbReference type="EMBL" id="AUD40029.1"/>
    </source>
</evidence>
<dbReference type="PROSITE" id="PS00308">
    <property type="entry name" value="LECTIN_LEGUME_ALPHA"/>
    <property type="match status" value="1"/>
</dbReference>
<evidence type="ECO:0000256" key="4">
    <source>
        <dbReference type="ARBA" id="ARBA00022837"/>
    </source>
</evidence>
<dbReference type="CDD" id="cd06899">
    <property type="entry name" value="lectin_legume_LecRK_Arcelin_ConA"/>
    <property type="match status" value="1"/>
</dbReference>
<dbReference type="PANTHER" id="PTHR32401">
    <property type="entry name" value="CONCANAVALIN A-LIKE LECTIN FAMILY PROTEIN"/>
    <property type="match status" value="1"/>
</dbReference>
<keyword evidence="5" id="KW-0325">Glycoprotein</keyword>
<evidence type="ECO:0000256" key="7">
    <source>
        <dbReference type="SAM" id="SignalP"/>
    </source>
</evidence>
<dbReference type="PIRSF" id="PIRSF002690">
    <property type="entry name" value="L-type_lectin_plant"/>
    <property type="match status" value="1"/>
</dbReference>
<name>A0A2H4X1V8_SOPFL</name>
<dbReference type="PROSITE" id="PS00307">
    <property type="entry name" value="LECTIN_LEGUME_BETA"/>
    <property type="match status" value="1"/>
</dbReference>
<dbReference type="PANTHER" id="PTHR32401:SF45">
    <property type="entry name" value="LECTIN"/>
    <property type="match status" value="1"/>
</dbReference>
<evidence type="ECO:0000256" key="1">
    <source>
        <dbReference type="ARBA" id="ARBA00007606"/>
    </source>
</evidence>
<dbReference type="InterPro" id="IPR019825">
    <property type="entry name" value="Lectin_legB_Mn/Ca_BS"/>
</dbReference>
<dbReference type="InterPro" id="IPR013320">
    <property type="entry name" value="ConA-like_dom_sf"/>
</dbReference>
<sequence>MTTSNSKPTKVLLATFITLFLLLLNNVNSSDDLSFNFNKFVPNETDVLFQGDASVSSTGVLQVTKVENGKPKPYSVGRARYAAPVHIWENTTGRVASFSTSFSFVVKAPGATETSDGLAFFLAPPDSQIPSGRVSKYLGLFDNPNYNSSNQIVAVEFDTYFGHYYDPWDPSYQHIGIDVNSINSTKTARWDWRNGEVATATITYLAPTKTLTASLIYPSDQTNSIVTASVDLKAILPEWVRVGFSAATGSSVALETHDVLSWSFTSTFKANGDAAMENIVHIARYTA</sequence>
<keyword evidence="7" id="KW-0732">Signal</keyword>
<evidence type="ECO:0000256" key="6">
    <source>
        <dbReference type="ARBA" id="ARBA00023211"/>
    </source>
</evidence>
<protein>
    <submittedName>
        <fullName evidence="9">Lectin</fullName>
    </submittedName>
</protein>
<reference evidence="9" key="1">
    <citation type="journal article" date="2017" name="Gene Rep">
        <title>Molecular cloning and expression analysis of two lectin genes in Sophora flavescens.</title>
        <authorList>
            <person name="Liu M."/>
            <person name="Wang X."/>
            <person name="Yin D."/>
            <person name="Yang Q."/>
            <person name="Liao Y."/>
            <person name="Wu J."/>
        </authorList>
    </citation>
    <scope>NUCLEOTIDE SEQUENCE</scope>
</reference>
<feature type="signal peptide" evidence="7">
    <location>
        <begin position="1"/>
        <end position="29"/>
    </location>
</feature>
<evidence type="ECO:0000256" key="2">
    <source>
        <dbReference type="ARBA" id="ARBA00022723"/>
    </source>
</evidence>
<keyword evidence="2" id="KW-0479">Metal-binding</keyword>